<keyword evidence="2" id="KW-1185">Reference proteome</keyword>
<dbReference type="EMBL" id="AZAJ01000001">
    <property type="protein sequence ID" value="ETA69402.1"/>
    <property type="molecule type" value="Genomic_DNA"/>
</dbReference>
<name>W9E0B8_METTI</name>
<dbReference type="Proteomes" id="UP000019483">
    <property type="component" value="Unassembled WGS sequence"/>
</dbReference>
<proteinExistence type="predicted"/>
<gene>
    <name evidence="1" type="ORF">MettiDRAFT_2901</name>
</gene>
<protein>
    <submittedName>
        <fullName evidence="1">Uncharacterized protein</fullName>
    </submittedName>
</protein>
<dbReference type="AlphaFoldDB" id="W9E0B8"/>
<evidence type="ECO:0000313" key="1">
    <source>
        <dbReference type="EMBL" id="ETA69402.1"/>
    </source>
</evidence>
<dbReference type="RefSeq" id="WP_023846534.1">
    <property type="nucleotide sequence ID" value="NZ_AZAJ01000001.1"/>
</dbReference>
<sequence length="564" mass="65901">MDDVLFETDEGLKSAKKAASHENDCFMASVYFRDDVLKKYEGDRNYQIGDNGTVQFGYEWGTFRGCYRVANGIIVVNLGDLGEGLPDEELEHWKLYNILPSEVDLTDHYTDFRFTINRLVRSMEMVNSQMKNKIKLYYPEASHFNTDLFNDNLFDLEHADYHLRFLKKVMNESTSAEEFEMKVVTLNCLVIDSVNTKLLSKLLNRLDENVKYPSSTLTLISVKPDGLNDKASKHYDSFIRPLRGLELLKRFLLVDNIHEQYYGQKVVDIENYNNSRDDFHKLIKTEFENLYKWDTNEEDFENQKFFEKKMNEITEKTSNLKLLNKFRNSSAAHGHSPKSIQKMNKDLGLEEENEDYSILFKKLLSQVCWDIERIPFELNTSILIKEYYDDWFNDALRELETGKNYSSTFDDMLLYLGYVPELLSEFEEQLSKIAEDKKSDEEFRHGLANLIEKISHHGGLNSQTIGDAPVYLDCLVSNYEKNPLVTLSACYNLILYSNELNDKFIEEIYPLLKKSIIAANENEDYFSQSVLALVIKKDISRINIEEIKSILVGKEIYFDELWFT</sequence>
<reference evidence="1 2" key="1">
    <citation type="submission" date="2013-08" db="EMBL/GenBank/DDBJ databases">
        <authorList>
            <consortium name="DOE Joint Genome Institute"/>
            <person name="Eisen J."/>
            <person name="Huntemann M."/>
            <person name="Han J."/>
            <person name="Chen A."/>
            <person name="Kyrpides N."/>
            <person name="Mavromatis K."/>
            <person name="Markowitz V."/>
            <person name="Palaniappan K."/>
            <person name="Ivanova N."/>
            <person name="Schaumberg A."/>
            <person name="Pati A."/>
            <person name="Liolios K."/>
            <person name="Nordberg H.P."/>
            <person name="Cantor M.N."/>
            <person name="Hua S.X."/>
            <person name="Woyke T."/>
        </authorList>
    </citation>
    <scope>NUCLEOTIDE SEQUENCE [LARGE SCALE GENOMIC DNA]</scope>
    <source>
        <strain evidence="1 2">DSM 2278</strain>
    </source>
</reference>
<organism evidence="1 2">
    <name type="scientific">Methanolobus tindarius DSM 2278</name>
    <dbReference type="NCBI Taxonomy" id="1090322"/>
    <lineage>
        <taxon>Archaea</taxon>
        <taxon>Methanobacteriati</taxon>
        <taxon>Methanobacteriota</taxon>
        <taxon>Stenosarchaea group</taxon>
        <taxon>Methanomicrobia</taxon>
        <taxon>Methanosarcinales</taxon>
        <taxon>Methanosarcinaceae</taxon>
        <taxon>Methanolobus</taxon>
    </lineage>
</organism>
<evidence type="ECO:0000313" key="2">
    <source>
        <dbReference type="Proteomes" id="UP000019483"/>
    </source>
</evidence>
<accession>W9E0B8</accession>
<comment type="caution">
    <text evidence="1">The sequence shown here is derived from an EMBL/GenBank/DDBJ whole genome shotgun (WGS) entry which is preliminary data.</text>
</comment>